<dbReference type="PROSITE" id="PS51186">
    <property type="entry name" value="GNAT"/>
    <property type="match status" value="1"/>
</dbReference>
<keyword evidence="2" id="KW-0808">Transferase</keyword>
<evidence type="ECO:0000313" key="3">
    <source>
        <dbReference type="Proteomes" id="UP000053675"/>
    </source>
</evidence>
<dbReference type="EMBL" id="JMQM01000001">
    <property type="protein sequence ID" value="KFB09151.1"/>
    <property type="molecule type" value="Genomic_DNA"/>
</dbReference>
<dbReference type="InterPro" id="IPR051908">
    <property type="entry name" value="Ribosomal_N-acetyltransferase"/>
</dbReference>
<protein>
    <submittedName>
        <fullName evidence="2">N-acetyltransferase GCN5</fullName>
    </submittedName>
</protein>
<dbReference type="GO" id="GO:0008999">
    <property type="term" value="F:protein-N-terminal-alanine acetyltransferase activity"/>
    <property type="evidence" value="ECO:0007669"/>
    <property type="project" value="TreeGrafter"/>
</dbReference>
<dbReference type="eggNOG" id="COG1670">
    <property type="taxonomic scope" value="Bacteria"/>
</dbReference>
<dbReference type="AlphaFoldDB" id="A0A084U865"/>
<sequence length="227" mass="26073">MSDLDQWKTRPLPQRNALAGRLVTLEPLDPARHGDDLFEAANVADAEERFRWLFEHPPANRDDFQRWLEKASTTSDPLFFAVCEKGTGRALGRQALMRIDAANGVAEIGSIYWGPELARTAGATEAVYLFARHVFDDLGYRRFEWKCNSHNEPSRLAAKRFGFTFEGVFRQHMVAKGANRDTAWFSIIDSEWPRLRASFEAWLSPDNFDERGRQLKRLVKMREGHSS</sequence>
<dbReference type="RefSeq" id="WP_036478768.1">
    <property type="nucleotide sequence ID" value="NZ_JMQM01000001.1"/>
</dbReference>
<evidence type="ECO:0000313" key="2">
    <source>
        <dbReference type="EMBL" id="KFB09151.1"/>
    </source>
</evidence>
<comment type="caution">
    <text evidence="2">The sequence shown here is derived from an EMBL/GenBank/DDBJ whole genome shotgun (WGS) entry which is preliminary data.</text>
</comment>
<dbReference type="PANTHER" id="PTHR43441">
    <property type="entry name" value="RIBOSOMAL-PROTEIN-SERINE ACETYLTRANSFERASE"/>
    <property type="match status" value="1"/>
</dbReference>
<dbReference type="InterPro" id="IPR000182">
    <property type="entry name" value="GNAT_dom"/>
</dbReference>
<proteinExistence type="predicted"/>
<dbReference type="Pfam" id="PF13302">
    <property type="entry name" value="Acetyltransf_3"/>
    <property type="match status" value="1"/>
</dbReference>
<evidence type="ECO:0000259" key="1">
    <source>
        <dbReference type="PROSITE" id="PS51186"/>
    </source>
</evidence>
<reference evidence="2 3" key="1">
    <citation type="submission" date="2014-05" db="EMBL/GenBank/DDBJ databases">
        <title>Draft Genome Sequence of Nitratireductor basaltis Strain UMTGB225, A Marine Bacterium Isolated from Green Barrel Tunicate.</title>
        <authorList>
            <person name="Gan H.Y."/>
        </authorList>
    </citation>
    <scope>NUCLEOTIDE SEQUENCE [LARGE SCALE GENOMIC DNA]</scope>
    <source>
        <strain evidence="2 3">UMTGB225</strain>
    </source>
</reference>
<dbReference type="Gene3D" id="3.40.630.30">
    <property type="match status" value="1"/>
</dbReference>
<dbReference type="PANTHER" id="PTHR43441:SF2">
    <property type="entry name" value="FAMILY ACETYLTRANSFERASE, PUTATIVE (AFU_ORTHOLOGUE AFUA_7G00850)-RELATED"/>
    <property type="match status" value="1"/>
</dbReference>
<dbReference type="GO" id="GO:1990189">
    <property type="term" value="F:protein N-terminal-serine acetyltransferase activity"/>
    <property type="evidence" value="ECO:0007669"/>
    <property type="project" value="TreeGrafter"/>
</dbReference>
<dbReference type="Proteomes" id="UP000053675">
    <property type="component" value="Unassembled WGS sequence"/>
</dbReference>
<gene>
    <name evidence="2" type="ORF">EL18_00166</name>
</gene>
<dbReference type="InterPro" id="IPR016181">
    <property type="entry name" value="Acyl_CoA_acyltransferase"/>
</dbReference>
<organism evidence="2 3">
    <name type="scientific">Nitratireductor basaltis</name>
    <dbReference type="NCBI Taxonomy" id="472175"/>
    <lineage>
        <taxon>Bacteria</taxon>
        <taxon>Pseudomonadati</taxon>
        <taxon>Pseudomonadota</taxon>
        <taxon>Alphaproteobacteria</taxon>
        <taxon>Hyphomicrobiales</taxon>
        <taxon>Phyllobacteriaceae</taxon>
        <taxon>Nitratireductor</taxon>
    </lineage>
</organism>
<dbReference type="SUPFAM" id="SSF55729">
    <property type="entry name" value="Acyl-CoA N-acyltransferases (Nat)"/>
    <property type="match status" value="1"/>
</dbReference>
<name>A0A084U865_9HYPH</name>
<dbReference type="PATRIC" id="fig|472175.3.peg.171"/>
<feature type="domain" description="N-acetyltransferase" evidence="1">
    <location>
        <begin position="36"/>
        <end position="181"/>
    </location>
</feature>
<accession>A0A084U865</accession>
<keyword evidence="3" id="KW-1185">Reference proteome</keyword>
<dbReference type="STRING" id="472175.EL18_00166"/>
<dbReference type="OrthoDB" id="5295305at2"/>
<dbReference type="FunFam" id="3.40.630.30:FF:000047">
    <property type="entry name" value="Acetyltransferase, GNAT family"/>
    <property type="match status" value="1"/>
</dbReference>